<evidence type="ECO:0000256" key="8">
    <source>
        <dbReference type="ARBA" id="ARBA00051875"/>
    </source>
</evidence>
<feature type="binding site" evidence="10">
    <location>
        <begin position="167"/>
        <end position="170"/>
    </location>
    <ligand>
        <name>substrate</name>
    </ligand>
</feature>
<keyword evidence="5 10" id="KW-0378">Hydrolase</keyword>
<feature type="binding site" evidence="10">
    <location>
        <begin position="195"/>
        <end position="196"/>
    </location>
    <ligand>
        <name>substrate</name>
    </ligand>
</feature>
<comment type="caution">
    <text evidence="10">Lacks conserved residue(s) required for the propagation of feature annotation.</text>
</comment>
<keyword evidence="7 10" id="KW-0546">Nucleotide metabolism</keyword>
<reference evidence="12 13" key="1">
    <citation type="submission" date="2017-03" db="EMBL/GenBank/DDBJ databases">
        <title>Paenibacillus larvae genome sequencing.</title>
        <authorList>
            <person name="Dingman D.W."/>
        </authorList>
    </citation>
    <scope>NUCLEOTIDE SEQUENCE [LARGE SCALE GENOMIC DNA]</scope>
    <source>
        <strain evidence="12 13">SAG 10367</strain>
    </source>
</reference>
<feature type="binding site" evidence="10">
    <location>
        <position position="74"/>
    </location>
    <ligand>
        <name>substrate</name>
    </ligand>
</feature>
<comment type="function">
    <text evidence="10">Pyrophosphatase that catalyzes the hydrolysis of nucleoside triphosphates to their monophosphate derivatives, with a high preference for the non-canonical purine nucleotides XTP (xanthosine triphosphate), dITP (deoxyinosine triphosphate) and ITP. Seems to function as a house-cleaning enzyme that removes non-canonical purine nucleotides from the nucleotide pool, thus preventing their incorporation into DNA/RNA and avoiding chromosomal lesions.</text>
</comment>
<evidence type="ECO:0000256" key="3">
    <source>
        <dbReference type="ARBA" id="ARBA00022723"/>
    </source>
</evidence>
<dbReference type="AlphaFoldDB" id="A0A1V0UQ94"/>
<dbReference type="GO" id="GO:0035870">
    <property type="term" value="F:dITP diphosphatase activity"/>
    <property type="evidence" value="ECO:0007669"/>
    <property type="project" value="UniProtKB-UniRule"/>
</dbReference>
<dbReference type="GO" id="GO:0017111">
    <property type="term" value="F:ribonucleoside triphosphate phosphatase activity"/>
    <property type="evidence" value="ECO:0007669"/>
    <property type="project" value="InterPro"/>
</dbReference>
<dbReference type="CDD" id="cd00515">
    <property type="entry name" value="HAM1"/>
    <property type="match status" value="1"/>
</dbReference>
<dbReference type="InterPro" id="IPR020922">
    <property type="entry name" value="dITP/XTP_pyrophosphatase"/>
</dbReference>
<dbReference type="EMBL" id="CP020557">
    <property type="protein sequence ID" value="ARF67453.1"/>
    <property type="molecule type" value="Genomic_DNA"/>
</dbReference>
<dbReference type="RefSeq" id="WP_083039145.1">
    <property type="nucleotide sequence ID" value="NZ_CP020557.1"/>
</dbReference>
<dbReference type="GO" id="GO:0000166">
    <property type="term" value="F:nucleotide binding"/>
    <property type="evidence" value="ECO:0007669"/>
    <property type="project" value="UniProtKB-KW"/>
</dbReference>
<evidence type="ECO:0000313" key="12">
    <source>
        <dbReference type="EMBL" id="ARF67453.1"/>
    </source>
</evidence>
<feature type="binding site" evidence="10">
    <location>
        <position position="190"/>
    </location>
    <ligand>
        <name>substrate</name>
    </ligand>
</feature>
<feature type="active site" description="Proton acceptor" evidence="10">
    <location>
        <position position="73"/>
    </location>
</feature>
<evidence type="ECO:0000313" key="13">
    <source>
        <dbReference type="Proteomes" id="UP000192727"/>
    </source>
</evidence>
<evidence type="ECO:0000256" key="10">
    <source>
        <dbReference type="HAMAP-Rule" id="MF_01405"/>
    </source>
</evidence>
<dbReference type="Proteomes" id="UP000192727">
    <property type="component" value="Chromosome"/>
</dbReference>
<dbReference type="FunFam" id="3.90.950.10:FF:000001">
    <property type="entry name" value="dITP/XTP pyrophosphatase"/>
    <property type="match status" value="1"/>
</dbReference>
<dbReference type="NCBIfam" id="NF011397">
    <property type="entry name" value="PRK14822.1"/>
    <property type="match status" value="1"/>
</dbReference>
<evidence type="ECO:0000256" key="5">
    <source>
        <dbReference type="ARBA" id="ARBA00022801"/>
    </source>
</evidence>
<protein>
    <recommendedName>
        <fullName evidence="10">dITP/XTP pyrophosphatase</fullName>
        <ecNumber evidence="10">3.6.1.66</ecNumber>
    </recommendedName>
    <alternativeName>
        <fullName evidence="10">Non-canonical purine NTP pyrophosphatase</fullName>
    </alternativeName>
    <alternativeName>
        <fullName evidence="10">Non-standard purine NTP pyrophosphatase</fullName>
    </alternativeName>
    <alternativeName>
        <fullName evidence="10">Nucleoside-triphosphate diphosphatase</fullName>
    </alternativeName>
    <alternativeName>
        <fullName evidence="10">Nucleoside-triphosphate pyrophosphatase</fullName>
        <shortName evidence="10">NTPase</shortName>
    </alternativeName>
</protein>
<comment type="catalytic activity">
    <reaction evidence="9 10">
        <text>XTP + H2O = XMP + diphosphate + H(+)</text>
        <dbReference type="Rhea" id="RHEA:28610"/>
        <dbReference type="ChEBI" id="CHEBI:15377"/>
        <dbReference type="ChEBI" id="CHEBI:15378"/>
        <dbReference type="ChEBI" id="CHEBI:33019"/>
        <dbReference type="ChEBI" id="CHEBI:57464"/>
        <dbReference type="ChEBI" id="CHEBI:61314"/>
        <dbReference type="EC" id="3.6.1.66"/>
    </reaction>
</comment>
<dbReference type="PANTHER" id="PTHR11067">
    <property type="entry name" value="INOSINE TRIPHOSPHATE PYROPHOSPHATASE/HAM1 PROTEIN"/>
    <property type="match status" value="1"/>
</dbReference>
<evidence type="ECO:0000256" key="1">
    <source>
        <dbReference type="ARBA" id="ARBA00008023"/>
    </source>
</evidence>
<dbReference type="GO" id="GO:0009146">
    <property type="term" value="P:purine nucleoside triphosphate catabolic process"/>
    <property type="evidence" value="ECO:0007669"/>
    <property type="project" value="UniProtKB-UniRule"/>
</dbReference>
<evidence type="ECO:0000256" key="6">
    <source>
        <dbReference type="ARBA" id="ARBA00022842"/>
    </source>
</evidence>
<keyword evidence="4 10" id="KW-0547">Nucleotide-binding</keyword>
<comment type="cofactor">
    <cofactor evidence="10">
        <name>Mg(2+)</name>
        <dbReference type="ChEBI" id="CHEBI:18420"/>
    </cofactor>
    <text evidence="10">Binds 1 Mg(2+) ion per subunit.</text>
</comment>
<dbReference type="InterPro" id="IPR002637">
    <property type="entry name" value="RdgB/HAM1"/>
</dbReference>
<keyword evidence="3 10" id="KW-0479">Metal-binding</keyword>
<comment type="catalytic activity">
    <reaction evidence="10">
        <text>ITP + H2O = IMP + diphosphate + H(+)</text>
        <dbReference type="Rhea" id="RHEA:29399"/>
        <dbReference type="ChEBI" id="CHEBI:15377"/>
        <dbReference type="ChEBI" id="CHEBI:15378"/>
        <dbReference type="ChEBI" id="CHEBI:33019"/>
        <dbReference type="ChEBI" id="CHEBI:58053"/>
        <dbReference type="ChEBI" id="CHEBI:61402"/>
        <dbReference type="EC" id="3.6.1.66"/>
    </reaction>
</comment>
<keyword evidence="6 10" id="KW-0460">Magnesium</keyword>
<dbReference type="Pfam" id="PF01725">
    <property type="entry name" value="Ham1p_like"/>
    <property type="match status" value="1"/>
</dbReference>
<evidence type="ECO:0000256" key="2">
    <source>
        <dbReference type="ARBA" id="ARBA00011738"/>
    </source>
</evidence>
<dbReference type="NCBIfam" id="TIGR00042">
    <property type="entry name" value="RdgB/HAM1 family non-canonical purine NTP pyrophosphatase"/>
    <property type="match status" value="1"/>
</dbReference>
<dbReference type="HAMAP" id="MF_01405">
    <property type="entry name" value="Non_canon_purine_NTPase"/>
    <property type="match status" value="1"/>
</dbReference>
<evidence type="ECO:0000256" key="4">
    <source>
        <dbReference type="ARBA" id="ARBA00022741"/>
    </source>
</evidence>
<dbReference type="GO" id="GO:0005829">
    <property type="term" value="C:cytosol"/>
    <property type="evidence" value="ECO:0007669"/>
    <property type="project" value="TreeGrafter"/>
</dbReference>
<comment type="subunit">
    <text evidence="2 10">Homodimer.</text>
</comment>
<dbReference type="SUPFAM" id="SSF52972">
    <property type="entry name" value="ITPase-like"/>
    <property type="match status" value="1"/>
</dbReference>
<dbReference type="GO" id="GO:0046872">
    <property type="term" value="F:metal ion binding"/>
    <property type="evidence" value="ECO:0007669"/>
    <property type="project" value="UniProtKB-KW"/>
</dbReference>
<dbReference type="InterPro" id="IPR029001">
    <property type="entry name" value="ITPase-like_fam"/>
</dbReference>
<evidence type="ECO:0000256" key="9">
    <source>
        <dbReference type="ARBA" id="ARBA00052017"/>
    </source>
</evidence>
<accession>A0A1V0UQ94</accession>
<comment type="catalytic activity">
    <reaction evidence="8 10">
        <text>dITP + H2O = dIMP + diphosphate + H(+)</text>
        <dbReference type="Rhea" id="RHEA:28342"/>
        <dbReference type="ChEBI" id="CHEBI:15377"/>
        <dbReference type="ChEBI" id="CHEBI:15378"/>
        <dbReference type="ChEBI" id="CHEBI:33019"/>
        <dbReference type="ChEBI" id="CHEBI:61194"/>
        <dbReference type="ChEBI" id="CHEBI:61382"/>
        <dbReference type="EC" id="3.6.1.66"/>
    </reaction>
</comment>
<feature type="binding site" evidence="10">
    <location>
        <position position="73"/>
    </location>
    <ligand>
        <name>Mg(2+)</name>
        <dbReference type="ChEBI" id="CHEBI:18420"/>
    </ligand>
</feature>
<feature type="binding site" evidence="10">
    <location>
        <begin position="11"/>
        <end position="16"/>
    </location>
    <ligand>
        <name>substrate</name>
    </ligand>
</feature>
<evidence type="ECO:0000256" key="7">
    <source>
        <dbReference type="ARBA" id="ARBA00023080"/>
    </source>
</evidence>
<dbReference type="GO" id="GO:0036220">
    <property type="term" value="F:ITP diphosphatase activity"/>
    <property type="evidence" value="ECO:0007669"/>
    <property type="project" value="UniProtKB-UniRule"/>
</dbReference>
<dbReference type="Gene3D" id="3.90.950.10">
    <property type="match status" value="1"/>
</dbReference>
<proteinExistence type="inferred from homology"/>
<evidence type="ECO:0000256" key="11">
    <source>
        <dbReference type="RuleBase" id="RU003781"/>
    </source>
</evidence>
<sequence length="210" mass="23022">MPQTDVVVIATGNKGKLKEFAQFFGRFGREVRSLADYRNLPEIIEDGNTFAENARIKAELIARHLNVPTLADDSGLCVDVLHGAPGVYSARFAGEHGNDEANNAKLLAELTRVVPEDKRQPLGKASLLSPAQFVCALSFAEPSGEVLHTEGVCEGFILNERRGEHGFGYDPLFYLPDLDKTMAELTTLEKSLISHRAIALKQLAILYEAL</sequence>
<organism evidence="12 13">
    <name type="scientific">Paenibacillus larvae subsp. pulvifaciens</name>
    <dbReference type="NCBI Taxonomy" id="1477"/>
    <lineage>
        <taxon>Bacteria</taxon>
        <taxon>Bacillati</taxon>
        <taxon>Bacillota</taxon>
        <taxon>Bacilli</taxon>
        <taxon>Bacillales</taxon>
        <taxon>Paenibacillaceae</taxon>
        <taxon>Paenibacillus</taxon>
    </lineage>
</organism>
<dbReference type="PANTHER" id="PTHR11067:SF9">
    <property type="entry name" value="INOSINE TRIPHOSPHATE PYROPHOSPHATASE"/>
    <property type="match status" value="1"/>
</dbReference>
<dbReference type="GO" id="GO:0009117">
    <property type="term" value="P:nucleotide metabolic process"/>
    <property type="evidence" value="ECO:0007669"/>
    <property type="project" value="UniProtKB-KW"/>
</dbReference>
<dbReference type="EC" id="3.6.1.66" evidence="10"/>
<name>A0A1V0UQ94_9BACL</name>
<gene>
    <name evidence="12" type="ORF">B7C51_05920</name>
</gene>
<comment type="similarity">
    <text evidence="1 10 11">Belongs to the HAM1 NTPase family.</text>
</comment>
<dbReference type="GO" id="GO:0036222">
    <property type="term" value="F:XTP diphosphatase activity"/>
    <property type="evidence" value="ECO:0007669"/>
    <property type="project" value="UniProtKB-UniRule"/>
</dbReference>